<dbReference type="GO" id="GO:0008143">
    <property type="term" value="F:poly(A) binding"/>
    <property type="evidence" value="ECO:0007669"/>
    <property type="project" value="TreeGrafter"/>
</dbReference>
<keyword evidence="13" id="KW-1185">Reference proteome</keyword>
<dbReference type="Pfam" id="PF25586">
    <property type="entry name" value="zf-CCCH_PAN3"/>
    <property type="match status" value="1"/>
</dbReference>
<name>K1WQ21_MARBU</name>
<evidence type="ECO:0000256" key="5">
    <source>
        <dbReference type="ARBA" id="ARBA00022771"/>
    </source>
</evidence>
<dbReference type="InterPro" id="IPR030844">
    <property type="entry name" value="PAN3"/>
</dbReference>
<protein>
    <recommendedName>
        <fullName evidence="8">PAN2-PAN3 deadenylation complex subunit PAN3</fullName>
    </recommendedName>
    <alternativeName>
        <fullName evidence="8">PAB1P-dependent poly(A)-specific ribonuclease</fullName>
    </alternativeName>
    <alternativeName>
        <fullName evidence="8">Poly(A)-nuclease deadenylation complex subunit 3</fullName>
        <shortName evidence="8">PAN deadenylation complex subunit 3</shortName>
    </alternativeName>
</protein>
<comment type="subcellular location">
    <subcellularLocation>
        <location evidence="1 8">Cytoplasm</location>
    </subcellularLocation>
</comment>
<gene>
    <name evidence="8" type="primary">PAN3</name>
    <name evidence="12" type="ORF">MBM_07223</name>
</gene>
<dbReference type="InterPro" id="IPR000571">
    <property type="entry name" value="Znf_CCCH"/>
</dbReference>
<dbReference type="OrthoDB" id="204958at2759"/>
<feature type="coiled-coil region" evidence="8">
    <location>
        <begin position="677"/>
        <end position="715"/>
    </location>
</feature>
<dbReference type="GO" id="GO:0006397">
    <property type="term" value="P:mRNA processing"/>
    <property type="evidence" value="ECO:0007669"/>
    <property type="project" value="UniProtKB-KW"/>
</dbReference>
<dbReference type="AlphaFoldDB" id="K1WQ21"/>
<evidence type="ECO:0000256" key="10">
    <source>
        <dbReference type="SAM" id="MobiDB-lite"/>
    </source>
</evidence>
<keyword evidence="9" id="KW-0862">Zinc</keyword>
<comment type="similarity">
    <text evidence="8">Belongs to the protein kinase superfamily. PAN3 family.</text>
</comment>
<dbReference type="Proteomes" id="UP000006753">
    <property type="component" value="Unassembled WGS sequence"/>
</dbReference>
<evidence type="ECO:0000256" key="6">
    <source>
        <dbReference type="ARBA" id="ARBA00022840"/>
    </source>
</evidence>
<feature type="compositionally biased region" description="Polar residues" evidence="10">
    <location>
        <begin position="1"/>
        <end position="15"/>
    </location>
</feature>
<dbReference type="InterPro" id="IPR041332">
    <property type="entry name" value="Pan3_CK"/>
</dbReference>
<dbReference type="InterPro" id="IPR011009">
    <property type="entry name" value="Kinase-like_dom_sf"/>
</dbReference>
<keyword evidence="2 8" id="KW-0963">Cytoplasm</keyword>
<dbReference type="GO" id="GO:0000932">
    <property type="term" value="C:P-body"/>
    <property type="evidence" value="ECO:0007669"/>
    <property type="project" value="TreeGrafter"/>
</dbReference>
<evidence type="ECO:0000256" key="3">
    <source>
        <dbReference type="ARBA" id="ARBA00022664"/>
    </source>
</evidence>
<keyword evidence="5 9" id="KW-0863">Zinc-finger</keyword>
<dbReference type="SUPFAM" id="SSF56112">
    <property type="entry name" value="Protein kinase-like (PK-like)"/>
    <property type="match status" value="1"/>
</dbReference>
<accession>K1WQ21</accession>
<dbReference type="OMA" id="INCCSVF"/>
<sequence>MSSIRFNPPGKSTGSPRPKGRGRGVENSKDTLCRNVTIYGHCRWEDSGCAFVHDPNKATNPQAETLILDAHFVQDFGDVADKSGGSTLEFRPEWLATCFTTHGGPWLEQVLGSYGGISRAVNKTRFFKAGSVARSFGQRHVTGGPGTKEPLKRPSESFMNCYDEGHSFPAYQAINCGSLFCLQTWYRRITFMLRDAAVRIEIPCCWAPQFCRVGGISDAMLMVPSRNALTSQRMKKSLNFDSPAFTPSTLPASGKVSTISSQAAAAAPFTPRGGGTTTPNQPESEPKMFNPAFIQEFTPQQNYDLAHSLLANGGTPDVQPQFDPFSMQAMAQAIPAAPYNPYLEENNAPTNTAGYFQTQSAFASPAQPLQYHLYAPIGAHRQDLLAYQRHTHDFFMPNDLREDLQKKSEAARQVIPNTGLPAVEHYHTLVPLDTSNSRSATVFGLPSWVYKAVSSKNGVTYILRRVEGFRLSNHLALTVAKNWKRIDNASVVSVIDAFTTRAFGDSSLIFVYNYYPMSKTLIEAHFTNTNRYGNRIATTLVAEQVLWGYVVQIANAIKSIHAANLAVRCMVPSKVLVTDKNRIRLSACSILDVIQYENGRPIQDLQQEDFILFGRLILAIATNSSNLVSSNTPLKGAMESLKRNYSPEFRDTVEWLLTPAVAPGTKDLNEFIRGISGQILASYDNALHSEDTTLSTLSQELENGRLFRLVAKLGTINERPEYEGDVKWSEVGERYILKLFRDYVFHQVNQEGKPVVDLGHMLECLNKLDAGSAEKIKLVSRDDQDCMIVGYKELKKQVDAAFGELLKPSGKRY</sequence>
<feature type="zinc finger region" description="C3H1-type" evidence="9">
    <location>
        <begin position="27"/>
        <end position="56"/>
    </location>
</feature>
<keyword evidence="3 8" id="KW-0507">mRNA processing</keyword>
<dbReference type="HAMAP" id="MF_03181">
    <property type="entry name" value="PAN3"/>
    <property type="match status" value="1"/>
</dbReference>
<evidence type="ECO:0000256" key="4">
    <source>
        <dbReference type="ARBA" id="ARBA00022741"/>
    </source>
</evidence>
<comment type="domain">
    <text evidence="8">The pseudokinase domain, the coiled-coil (CC), and C-terminal knob domain (CK) form a structural unit (PKC) that forms an extensive high-affinity interaction surface for PAN2.</text>
</comment>
<keyword evidence="4 8" id="KW-0547">Nucleotide-binding</keyword>
<dbReference type="KEGG" id="mbe:MBM_07223"/>
<dbReference type="PROSITE" id="PS50103">
    <property type="entry name" value="ZF_C3H1"/>
    <property type="match status" value="1"/>
</dbReference>
<keyword evidence="6 8" id="KW-0067">ATP-binding</keyword>
<feature type="binding site" evidence="8">
    <location>
        <position position="464"/>
    </location>
    <ligand>
        <name>ATP</name>
        <dbReference type="ChEBI" id="CHEBI:30616"/>
    </ligand>
</feature>
<feature type="domain" description="C3H1-type" evidence="11">
    <location>
        <begin position="27"/>
        <end position="56"/>
    </location>
</feature>
<dbReference type="PANTHER" id="PTHR12272:SF11">
    <property type="entry name" value="PAN2-PAN3 DEADENYLATION COMPLEX SUBUNIT PAN3"/>
    <property type="match status" value="1"/>
</dbReference>
<evidence type="ECO:0000259" key="11">
    <source>
        <dbReference type="PROSITE" id="PS50103"/>
    </source>
</evidence>
<evidence type="ECO:0000256" key="7">
    <source>
        <dbReference type="ARBA" id="ARBA00023054"/>
    </source>
</evidence>
<dbReference type="EMBL" id="JH921445">
    <property type="protein sequence ID" value="EKD14502.1"/>
    <property type="molecule type" value="Genomic_DNA"/>
</dbReference>
<dbReference type="PANTHER" id="PTHR12272">
    <property type="entry name" value="DEADENYLATION COMPLEX SUBUNIT PAN3"/>
    <property type="match status" value="1"/>
</dbReference>
<dbReference type="Gene3D" id="1.10.510.10">
    <property type="entry name" value="Transferase(Phosphotransferase) domain 1"/>
    <property type="match status" value="1"/>
</dbReference>
<dbReference type="Gene3D" id="1.10.287.3700">
    <property type="match status" value="1"/>
</dbReference>
<dbReference type="InParanoid" id="K1WQ21"/>
<evidence type="ECO:0000256" key="1">
    <source>
        <dbReference type="ARBA" id="ARBA00004496"/>
    </source>
</evidence>
<dbReference type="GO" id="GO:0031251">
    <property type="term" value="C:PAN complex"/>
    <property type="evidence" value="ECO:0007669"/>
    <property type="project" value="UniProtKB-UniRule"/>
</dbReference>
<comment type="domain">
    <text evidence="8">Contains a pseudokinase domain. The protein kinase domain is predicted to be catalytically inactive because some of the residues important for catalytic activity are substituted and it lacks the equivalent of the binding site for a peptide substrate. However, it has retained an ATP-binding site and ATP-binding is required for mRNA degradation, stimulating the activity of the PAN2 nuclease in vitro. The nucleotide-binding site is juxtaposed to the RNase active site of PAN2 in the complex and may actually bind nucleosides of a poly(A) RNA rather than ATP, feeding the poly(A)-tail to the active site of the deadenylase and thus increasing the efficiency with which this distributive enzyme degrades oligo(A) RNAs.</text>
</comment>
<dbReference type="eggNOG" id="KOG3741">
    <property type="taxonomic scope" value="Eukaryota"/>
</dbReference>
<dbReference type="FunCoup" id="K1WQ21">
    <property type="interactions" value="602"/>
</dbReference>
<dbReference type="GO" id="GO:0000289">
    <property type="term" value="P:nuclear-transcribed mRNA poly(A) tail shortening"/>
    <property type="evidence" value="ECO:0007669"/>
    <property type="project" value="UniProtKB-UniRule"/>
</dbReference>
<dbReference type="Gene3D" id="1.20.5.5160">
    <property type="match status" value="1"/>
</dbReference>
<evidence type="ECO:0000256" key="9">
    <source>
        <dbReference type="PROSITE-ProRule" id="PRU00723"/>
    </source>
</evidence>
<feature type="region of interest" description="Disordered" evidence="10">
    <location>
        <begin position="1"/>
        <end position="27"/>
    </location>
</feature>
<feature type="region of interest" description="Knob domain" evidence="8">
    <location>
        <begin position="716"/>
        <end position="813"/>
    </location>
</feature>
<comment type="function">
    <text evidence="8">Regulatory subunit of the poly(A)-nuclease (PAN) deadenylation complex, one of two cytoplasmic mRNA deadenylases involved in mRNA turnover. PAN specifically shortens poly(A) tails of RNA and the activity is stimulated by poly(A)-binding protein PAB1. PAN deadenylation is followed by rapid degradation of the shortened mRNA tails by the CCR4-NOT complex. Deadenylated mRNAs are then degraded by two alternative mechanisms, namely exosome-mediated 3'-5' exonucleolytic degradation, or deadenlyation-dependent mRNA decaping and subsequent 5'-3' exonucleolytic degradation by XRN1. May also be involved in post-transcriptional maturation of mRNA poly(A) tails. PAN3 acts as a positive regulator for PAN activity, recruiting the catalytic subunit PAN2 to mRNA via its interaction with RNA and with PAB1.</text>
</comment>
<dbReference type="HOGENOM" id="CLU_016423_1_0_1"/>
<proteinExistence type="inferred from homology"/>
<dbReference type="Pfam" id="PF18101">
    <property type="entry name" value="Pan3_CK"/>
    <property type="match status" value="1"/>
</dbReference>
<evidence type="ECO:0000256" key="8">
    <source>
        <dbReference type="HAMAP-Rule" id="MF_03181"/>
    </source>
</evidence>
<keyword evidence="7 8" id="KW-0175">Coiled coil</keyword>
<dbReference type="Gene3D" id="6.10.250.3160">
    <property type="match status" value="1"/>
</dbReference>
<reference evidence="12 13" key="1">
    <citation type="journal article" date="2012" name="BMC Genomics">
        <title>Sequencing the genome of Marssonina brunnea reveals fungus-poplar co-evolution.</title>
        <authorList>
            <person name="Zhu S."/>
            <person name="Cao Y.-Z."/>
            <person name="Jiang C."/>
            <person name="Tan B.-Y."/>
            <person name="Wang Z."/>
            <person name="Feng S."/>
            <person name="Zhang L."/>
            <person name="Su X.-H."/>
            <person name="Brejova B."/>
            <person name="Vinar T."/>
            <person name="Xu M."/>
            <person name="Wang M.-X."/>
            <person name="Zhang S.-G."/>
            <person name="Huang M.-R."/>
            <person name="Wu R."/>
            <person name="Zhou Y."/>
        </authorList>
    </citation>
    <scope>NUCLEOTIDE SEQUENCE [LARGE SCALE GENOMIC DNA]</scope>
    <source>
        <strain evidence="12 13">MB_m1</strain>
    </source>
</reference>
<dbReference type="STRING" id="1072389.K1WQ21"/>
<comment type="subunit">
    <text evidence="8">Homodimer. Forms a heterotrimer with a catalytic subunit PAN2 to form the poly(A)-nuclease (PAN) deadenylation complex. Interacts (via PAM-2 motif) with poly(A)-binding protein PAB1 (via PABC domain), conferring substrate specificity of the enzyme complex.</text>
</comment>
<organism evidence="12 13">
    <name type="scientific">Marssonina brunnea f. sp. multigermtubi (strain MB_m1)</name>
    <name type="common">Marssonina leaf spot fungus</name>
    <dbReference type="NCBI Taxonomy" id="1072389"/>
    <lineage>
        <taxon>Eukaryota</taxon>
        <taxon>Fungi</taxon>
        <taxon>Dikarya</taxon>
        <taxon>Ascomycota</taxon>
        <taxon>Pezizomycotina</taxon>
        <taxon>Leotiomycetes</taxon>
        <taxon>Helotiales</taxon>
        <taxon>Drepanopezizaceae</taxon>
        <taxon>Drepanopeziza</taxon>
    </lineage>
</organism>
<dbReference type="FunFam" id="1.10.287.3700:FF:000001">
    <property type="entry name" value="PAN2-PAN3 deadenylation complex subunit PAN3"/>
    <property type="match status" value="1"/>
</dbReference>
<comment type="domain">
    <text evidence="8">The N-terminal zinc finger binds to poly(A) RNA.</text>
</comment>
<keyword evidence="9" id="KW-0479">Metal-binding</keyword>
<evidence type="ECO:0000313" key="13">
    <source>
        <dbReference type="Proteomes" id="UP000006753"/>
    </source>
</evidence>
<evidence type="ECO:0000313" key="12">
    <source>
        <dbReference type="EMBL" id="EKD14502.1"/>
    </source>
</evidence>
<comment type="caution">
    <text evidence="8">Lacks conserved residue(s) required for the propagation of feature annotation.</text>
</comment>
<feature type="binding site" evidence="8">
    <location>
        <begin position="573"/>
        <end position="574"/>
    </location>
    <ligand>
        <name>ATP</name>
        <dbReference type="ChEBI" id="CHEBI:30616"/>
    </ligand>
</feature>
<evidence type="ECO:0000256" key="2">
    <source>
        <dbReference type="ARBA" id="ARBA00022490"/>
    </source>
</evidence>
<dbReference type="GO" id="GO:0005524">
    <property type="term" value="F:ATP binding"/>
    <property type="evidence" value="ECO:0007669"/>
    <property type="project" value="UniProtKB-UniRule"/>
</dbReference>
<dbReference type="GO" id="GO:0008270">
    <property type="term" value="F:zinc ion binding"/>
    <property type="evidence" value="ECO:0007669"/>
    <property type="project" value="UniProtKB-KW"/>
</dbReference>